<dbReference type="EMBL" id="JAAMPC010000008">
    <property type="protein sequence ID" value="KAG2298565.1"/>
    <property type="molecule type" value="Genomic_DNA"/>
</dbReference>
<dbReference type="AlphaFoldDB" id="A0A8X7S1Z7"/>
<organism evidence="1 2">
    <name type="scientific">Brassica carinata</name>
    <name type="common">Ethiopian mustard</name>
    <name type="synonym">Abyssinian cabbage</name>
    <dbReference type="NCBI Taxonomy" id="52824"/>
    <lineage>
        <taxon>Eukaryota</taxon>
        <taxon>Viridiplantae</taxon>
        <taxon>Streptophyta</taxon>
        <taxon>Embryophyta</taxon>
        <taxon>Tracheophyta</taxon>
        <taxon>Spermatophyta</taxon>
        <taxon>Magnoliopsida</taxon>
        <taxon>eudicotyledons</taxon>
        <taxon>Gunneridae</taxon>
        <taxon>Pentapetalae</taxon>
        <taxon>rosids</taxon>
        <taxon>malvids</taxon>
        <taxon>Brassicales</taxon>
        <taxon>Brassicaceae</taxon>
        <taxon>Brassiceae</taxon>
        <taxon>Brassica</taxon>
    </lineage>
</organism>
<evidence type="ECO:0000313" key="2">
    <source>
        <dbReference type="Proteomes" id="UP000886595"/>
    </source>
</evidence>
<keyword evidence="2" id="KW-1185">Reference proteome</keyword>
<comment type="caution">
    <text evidence="1">The sequence shown here is derived from an EMBL/GenBank/DDBJ whole genome shotgun (WGS) entry which is preliminary data.</text>
</comment>
<gene>
    <name evidence="1" type="ORF">Bca52824_035037</name>
</gene>
<accession>A0A8X7S1Z7</accession>
<protein>
    <submittedName>
        <fullName evidence="1">Uncharacterized protein</fullName>
    </submittedName>
</protein>
<sequence length="77" mass="8775">MIASGSWWLVEILVPELRLRTAETELSLASQSLGSRILYRFCGGNRWGRSKLRGWRFLEWCISSGVLLPLAVVLIQK</sequence>
<dbReference type="Proteomes" id="UP000886595">
    <property type="component" value="Unassembled WGS sequence"/>
</dbReference>
<evidence type="ECO:0000313" key="1">
    <source>
        <dbReference type="EMBL" id="KAG2298565.1"/>
    </source>
</evidence>
<proteinExistence type="predicted"/>
<name>A0A8X7S1Z7_BRACI</name>
<reference evidence="1 2" key="1">
    <citation type="submission" date="2020-02" db="EMBL/GenBank/DDBJ databases">
        <authorList>
            <person name="Ma Q."/>
            <person name="Huang Y."/>
            <person name="Song X."/>
            <person name="Pei D."/>
        </authorList>
    </citation>
    <scope>NUCLEOTIDE SEQUENCE [LARGE SCALE GENOMIC DNA]</scope>
    <source>
        <strain evidence="1">Sxm20200214</strain>
        <tissue evidence="1">Leaf</tissue>
    </source>
</reference>